<proteinExistence type="predicted"/>
<dbReference type="AlphaFoldDB" id="A0A0E0P6F5"/>
<evidence type="ECO:0000313" key="2">
    <source>
        <dbReference type="Proteomes" id="UP000008022"/>
    </source>
</evidence>
<reference evidence="2" key="1">
    <citation type="submission" date="2013-06" db="EMBL/GenBank/DDBJ databases">
        <authorList>
            <person name="Zhao Q."/>
        </authorList>
    </citation>
    <scope>NUCLEOTIDE SEQUENCE</scope>
    <source>
        <strain evidence="2">cv. W1943</strain>
    </source>
</reference>
<dbReference type="HOGENOM" id="CLU_1996387_0_0_1"/>
<dbReference type="Gramene" id="ORUFI04G06200.1">
    <property type="protein sequence ID" value="ORUFI04G06200.1"/>
    <property type="gene ID" value="ORUFI04G06200"/>
</dbReference>
<name>A0A0E0P6F5_ORYRU</name>
<sequence length="130" mass="13566">MANQLPPGNGDFSIPILSGAAAEMEAVATPQLSGQNPVTNPTDPAISTAAGGADIAAAAPVEGRNQPELSKEKWLNFFVRIVASLERVGNALGTVASLWCTVMVLSKSSTKLVKEDSLFTIALLLLEAFR</sequence>
<evidence type="ECO:0000313" key="1">
    <source>
        <dbReference type="EnsemblPlants" id="ORUFI04G06200.1"/>
    </source>
</evidence>
<keyword evidence="2" id="KW-1185">Reference proteome</keyword>
<dbReference type="EnsemblPlants" id="ORUFI04G06200.1">
    <property type="protein sequence ID" value="ORUFI04G06200.1"/>
    <property type="gene ID" value="ORUFI04G06200"/>
</dbReference>
<protein>
    <submittedName>
        <fullName evidence="1">Uncharacterized protein</fullName>
    </submittedName>
</protein>
<reference evidence="1" key="2">
    <citation type="submission" date="2015-06" db="UniProtKB">
        <authorList>
            <consortium name="EnsemblPlants"/>
        </authorList>
    </citation>
    <scope>IDENTIFICATION</scope>
</reference>
<dbReference type="OMA" id="LWCTVMV"/>
<accession>A0A0E0P6F5</accession>
<organism evidence="1 2">
    <name type="scientific">Oryza rufipogon</name>
    <name type="common">Brownbeard rice</name>
    <name type="synonym">Asian wild rice</name>
    <dbReference type="NCBI Taxonomy" id="4529"/>
    <lineage>
        <taxon>Eukaryota</taxon>
        <taxon>Viridiplantae</taxon>
        <taxon>Streptophyta</taxon>
        <taxon>Embryophyta</taxon>
        <taxon>Tracheophyta</taxon>
        <taxon>Spermatophyta</taxon>
        <taxon>Magnoliopsida</taxon>
        <taxon>Liliopsida</taxon>
        <taxon>Poales</taxon>
        <taxon>Poaceae</taxon>
        <taxon>BOP clade</taxon>
        <taxon>Oryzoideae</taxon>
        <taxon>Oryzeae</taxon>
        <taxon>Oryzinae</taxon>
        <taxon>Oryza</taxon>
    </lineage>
</organism>
<dbReference type="Proteomes" id="UP000008022">
    <property type="component" value="Unassembled WGS sequence"/>
</dbReference>